<proteinExistence type="predicted"/>
<comment type="caution">
    <text evidence="1">The sequence shown here is derived from an EMBL/GenBank/DDBJ whole genome shotgun (WGS) entry which is preliminary data.</text>
</comment>
<dbReference type="AlphaFoldDB" id="A0A7W5ZU73"/>
<sequence>MPLYFKPQTYRTKGAKTAISEGQEERWRAVFCYEDGTSLRLVCGIYLMNCL</sequence>
<keyword evidence="2" id="KW-1185">Reference proteome</keyword>
<protein>
    <submittedName>
        <fullName evidence="1">Uncharacterized protein</fullName>
    </submittedName>
</protein>
<name>A0A7W5ZU73_9BACT</name>
<organism evidence="1 2">
    <name type="scientific">Runella defluvii</name>
    <dbReference type="NCBI Taxonomy" id="370973"/>
    <lineage>
        <taxon>Bacteria</taxon>
        <taxon>Pseudomonadati</taxon>
        <taxon>Bacteroidota</taxon>
        <taxon>Cytophagia</taxon>
        <taxon>Cytophagales</taxon>
        <taxon>Spirosomataceae</taxon>
        <taxon>Runella</taxon>
    </lineage>
</organism>
<evidence type="ECO:0000313" key="1">
    <source>
        <dbReference type="EMBL" id="MBB3841834.1"/>
    </source>
</evidence>
<dbReference type="EMBL" id="JACIBY010000021">
    <property type="protein sequence ID" value="MBB3841834.1"/>
    <property type="molecule type" value="Genomic_DNA"/>
</dbReference>
<dbReference type="RefSeq" id="WP_183979763.1">
    <property type="nucleotide sequence ID" value="NZ_JACIBY010000021.1"/>
</dbReference>
<dbReference type="Proteomes" id="UP000541352">
    <property type="component" value="Unassembled WGS sequence"/>
</dbReference>
<gene>
    <name evidence="1" type="ORF">FHS57_005863</name>
</gene>
<evidence type="ECO:0000313" key="2">
    <source>
        <dbReference type="Proteomes" id="UP000541352"/>
    </source>
</evidence>
<accession>A0A7W5ZU73</accession>
<reference evidence="1 2" key="1">
    <citation type="submission" date="2020-08" db="EMBL/GenBank/DDBJ databases">
        <title>Genomic Encyclopedia of Type Strains, Phase IV (KMG-IV): sequencing the most valuable type-strain genomes for metagenomic binning, comparative biology and taxonomic classification.</title>
        <authorList>
            <person name="Goeker M."/>
        </authorList>
    </citation>
    <scope>NUCLEOTIDE SEQUENCE [LARGE SCALE GENOMIC DNA]</scope>
    <source>
        <strain evidence="1 2">DSM 17976</strain>
    </source>
</reference>